<organism evidence="2 3">
    <name type="scientific">Holothuria leucospilota</name>
    <name type="common">Black long sea cucumber</name>
    <name type="synonym">Mertensiothuria leucospilota</name>
    <dbReference type="NCBI Taxonomy" id="206669"/>
    <lineage>
        <taxon>Eukaryota</taxon>
        <taxon>Metazoa</taxon>
        <taxon>Echinodermata</taxon>
        <taxon>Eleutherozoa</taxon>
        <taxon>Echinozoa</taxon>
        <taxon>Holothuroidea</taxon>
        <taxon>Aspidochirotacea</taxon>
        <taxon>Aspidochirotida</taxon>
        <taxon>Holothuriidae</taxon>
        <taxon>Holothuria</taxon>
    </lineage>
</organism>
<reference evidence="2" key="1">
    <citation type="submission" date="2021-10" db="EMBL/GenBank/DDBJ databases">
        <title>Tropical sea cucumber genome reveals ecological adaptation and Cuvierian tubules defense mechanism.</title>
        <authorList>
            <person name="Chen T."/>
        </authorList>
    </citation>
    <scope>NUCLEOTIDE SEQUENCE</scope>
    <source>
        <strain evidence="2">Nanhai2018</strain>
        <tissue evidence="2">Muscle</tissue>
    </source>
</reference>
<gene>
    <name evidence="2" type="ORF">HOLleu_39266</name>
</gene>
<keyword evidence="3" id="KW-1185">Reference proteome</keyword>
<comment type="caution">
    <text evidence="2">The sequence shown here is derived from an EMBL/GenBank/DDBJ whole genome shotgun (WGS) entry which is preliminary data.</text>
</comment>
<keyword evidence="1" id="KW-1133">Transmembrane helix</keyword>
<dbReference type="AlphaFoldDB" id="A0A9Q0YFY7"/>
<evidence type="ECO:0000313" key="2">
    <source>
        <dbReference type="EMBL" id="KAJ8021928.1"/>
    </source>
</evidence>
<dbReference type="EMBL" id="JAIZAY010000021">
    <property type="protein sequence ID" value="KAJ8021928.1"/>
    <property type="molecule type" value="Genomic_DNA"/>
</dbReference>
<feature type="transmembrane region" description="Helical" evidence="1">
    <location>
        <begin position="7"/>
        <end position="27"/>
    </location>
</feature>
<keyword evidence="1" id="KW-0812">Transmembrane</keyword>
<proteinExistence type="predicted"/>
<protein>
    <submittedName>
        <fullName evidence="2">Uncharacterized protein</fullName>
    </submittedName>
</protein>
<sequence>MNTTAQIVCFIFILSHEVLVIGTLVIIKIRTPEPRGENIQDSFPHSNPLAPEIVTYNGKNKTDGNVGEDDDLLDLIKDVGRKYGMTVSLYY</sequence>
<name>A0A9Q0YFY7_HOLLE</name>
<evidence type="ECO:0000256" key="1">
    <source>
        <dbReference type="SAM" id="Phobius"/>
    </source>
</evidence>
<accession>A0A9Q0YFY7</accession>
<keyword evidence="1" id="KW-0472">Membrane</keyword>
<dbReference type="Proteomes" id="UP001152320">
    <property type="component" value="Chromosome 21"/>
</dbReference>
<evidence type="ECO:0000313" key="3">
    <source>
        <dbReference type="Proteomes" id="UP001152320"/>
    </source>
</evidence>